<feature type="domain" description="HTH araC/xylS-type" evidence="6">
    <location>
        <begin position="262"/>
        <end position="367"/>
    </location>
</feature>
<dbReference type="SUPFAM" id="SSF46689">
    <property type="entry name" value="Homeodomain-like"/>
    <property type="match status" value="1"/>
</dbReference>
<protein>
    <submittedName>
        <fullName evidence="7">AraC family transcriptional regulator</fullName>
    </submittedName>
</protein>
<evidence type="ECO:0000256" key="3">
    <source>
        <dbReference type="ARBA" id="ARBA00023163"/>
    </source>
</evidence>
<keyword evidence="8" id="KW-1185">Reference proteome</keyword>
<dbReference type="GO" id="GO:0043565">
    <property type="term" value="F:sequence-specific DNA binding"/>
    <property type="evidence" value="ECO:0007669"/>
    <property type="project" value="InterPro"/>
</dbReference>
<keyword evidence="5" id="KW-0812">Transmembrane</keyword>
<dbReference type="Gene3D" id="1.10.10.60">
    <property type="entry name" value="Homeodomain-like"/>
    <property type="match status" value="1"/>
</dbReference>
<feature type="transmembrane region" description="Helical" evidence="5">
    <location>
        <begin position="113"/>
        <end position="131"/>
    </location>
</feature>
<feature type="transmembrane region" description="Helical" evidence="5">
    <location>
        <begin position="88"/>
        <end position="107"/>
    </location>
</feature>
<accession>A0A2L0IDZ0</accession>
<dbReference type="KEGG" id="pgz:C2E15_06225"/>
<evidence type="ECO:0000256" key="5">
    <source>
        <dbReference type="SAM" id="Phobius"/>
    </source>
</evidence>
<organism evidence="7 8">
    <name type="scientific">Mixta gaviniae</name>
    <dbReference type="NCBI Taxonomy" id="665914"/>
    <lineage>
        <taxon>Bacteria</taxon>
        <taxon>Pseudomonadati</taxon>
        <taxon>Pseudomonadota</taxon>
        <taxon>Gammaproteobacteria</taxon>
        <taxon>Enterobacterales</taxon>
        <taxon>Erwiniaceae</taxon>
        <taxon>Mixta</taxon>
    </lineage>
</organism>
<dbReference type="Pfam" id="PF12833">
    <property type="entry name" value="HTH_18"/>
    <property type="match status" value="1"/>
</dbReference>
<keyword evidence="5" id="KW-0472">Membrane</keyword>
<dbReference type="PANTHER" id="PTHR43280">
    <property type="entry name" value="ARAC-FAMILY TRANSCRIPTIONAL REGULATOR"/>
    <property type="match status" value="1"/>
</dbReference>
<dbReference type="EMBL" id="CP026377">
    <property type="protein sequence ID" value="AUX92720.1"/>
    <property type="molecule type" value="Genomic_DNA"/>
</dbReference>
<gene>
    <name evidence="7" type="ORF">C2E15_06225</name>
</gene>
<sequence>MPALPLPFITAIMLVLMLATLWRRNSPARRPACGFIALCLLMAVLVGLRWSSGFQAVRLLQPLVASVMPVFAWRCFSVLTEKSRRRFIVALMLAPAAAALLRFGPIAPLSVDSYIALLFLGYGGALIRLAAGGPDVFPLSRLGETVSVQQAAGFAGAILCGSGLIDLLVAFDFSLFAGRHAAAAVAGGQLTVMVALAVAIIVADRSSPASAALLAPAASPISAALLAPAASPAASPLSRASAASSLMAETPAQAASDDDDDQQICRQVEQLLADKQLYCDPDLTLERLARKALIPGRRISRAVNRLQGRNVSQLINSYRVAKAQQLLLTTGLSVTEVMLESGFRTKSNFNREFLRLSHLNPGEYRKAGQPADPHRLRVEAASQPEKR</sequence>
<feature type="region of interest" description="Disordered" evidence="4">
    <location>
        <begin position="364"/>
        <end position="387"/>
    </location>
</feature>
<feature type="transmembrane region" description="Helical" evidence="5">
    <location>
        <begin position="6"/>
        <end position="22"/>
    </location>
</feature>
<dbReference type="Proteomes" id="UP000238365">
    <property type="component" value="Chromosome"/>
</dbReference>
<keyword evidence="3" id="KW-0804">Transcription</keyword>
<dbReference type="PROSITE" id="PS01124">
    <property type="entry name" value="HTH_ARAC_FAMILY_2"/>
    <property type="match status" value="1"/>
</dbReference>
<dbReference type="AlphaFoldDB" id="A0A2L0IDZ0"/>
<evidence type="ECO:0000313" key="7">
    <source>
        <dbReference type="EMBL" id="AUX92720.1"/>
    </source>
</evidence>
<feature type="transmembrane region" description="Helical" evidence="5">
    <location>
        <begin position="56"/>
        <end position="76"/>
    </location>
</feature>
<reference evidence="7 8" key="1">
    <citation type="submission" date="2018-01" db="EMBL/GenBank/DDBJ databases">
        <title>Complete and assembled Genome of Pantoea gaviniae DSM22758T.</title>
        <authorList>
            <person name="Stevens M.J.A."/>
            <person name="Zurfluh K."/>
            <person name="Stephan R."/>
        </authorList>
    </citation>
    <scope>NUCLEOTIDE SEQUENCE [LARGE SCALE GENOMIC DNA]</scope>
    <source>
        <strain evidence="7 8">DSM 22758</strain>
    </source>
</reference>
<evidence type="ECO:0000256" key="1">
    <source>
        <dbReference type="ARBA" id="ARBA00023015"/>
    </source>
</evidence>
<dbReference type="InterPro" id="IPR018060">
    <property type="entry name" value="HTH_AraC"/>
</dbReference>
<dbReference type="PANTHER" id="PTHR43280:SF29">
    <property type="entry name" value="ARAC-FAMILY TRANSCRIPTIONAL REGULATOR"/>
    <property type="match status" value="1"/>
</dbReference>
<dbReference type="SMART" id="SM00342">
    <property type="entry name" value="HTH_ARAC"/>
    <property type="match status" value="1"/>
</dbReference>
<feature type="transmembrane region" description="Helical" evidence="5">
    <location>
        <begin position="34"/>
        <end position="50"/>
    </location>
</feature>
<feature type="transmembrane region" description="Helical" evidence="5">
    <location>
        <begin position="181"/>
        <end position="203"/>
    </location>
</feature>
<proteinExistence type="predicted"/>
<dbReference type="InterPro" id="IPR009057">
    <property type="entry name" value="Homeodomain-like_sf"/>
</dbReference>
<keyword evidence="1" id="KW-0805">Transcription regulation</keyword>
<dbReference type="GO" id="GO:0003700">
    <property type="term" value="F:DNA-binding transcription factor activity"/>
    <property type="evidence" value="ECO:0007669"/>
    <property type="project" value="InterPro"/>
</dbReference>
<evidence type="ECO:0000256" key="2">
    <source>
        <dbReference type="ARBA" id="ARBA00023125"/>
    </source>
</evidence>
<evidence type="ECO:0000256" key="4">
    <source>
        <dbReference type="SAM" id="MobiDB-lite"/>
    </source>
</evidence>
<keyword evidence="2" id="KW-0238">DNA-binding</keyword>
<evidence type="ECO:0000313" key="8">
    <source>
        <dbReference type="Proteomes" id="UP000238365"/>
    </source>
</evidence>
<name>A0A2L0IDZ0_9GAMM</name>
<evidence type="ECO:0000259" key="6">
    <source>
        <dbReference type="PROSITE" id="PS01124"/>
    </source>
</evidence>
<keyword evidence="5" id="KW-1133">Transmembrane helix</keyword>
<feature type="transmembrane region" description="Helical" evidence="5">
    <location>
        <begin position="152"/>
        <end position="175"/>
    </location>
</feature>
<dbReference type="RefSeq" id="WP_104956602.1">
    <property type="nucleotide sequence ID" value="NZ_CP026377.1"/>
</dbReference>
<feature type="compositionally biased region" description="Basic and acidic residues" evidence="4">
    <location>
        <begin position="372"/>
        <end position="387"/>
    </location>
</feature>